<name>E4ZH47_LEPMJ</name>
<protein>
    <submittedName>
        <fullName evidence="1">Predicted protein</fullName>
    </submittedName>
</protein>
<dbReference type="VEuPathDB" id="FungiDB:LEMA_uP056510.1"/>
<dbReference type="Proteomes" id="UP000002668">
    <property type="component" value="Genome"/>
</dbReference>
<gene>
    <name evidence="1" type="ORF">LEMA_uP056510.1</name>
</gene>
<keyword evidence="2" id="KW-1185">Reference proteome</keyword>
<organism evidence="2">
    <name type="scientific">Leptosphaeria maculans (strain JN3 / isolate v23.1.3 / race Av1-4-5-6-7-8)</name>
    <name type="common">Blackleg fungus</name>
    <name type="synonym">Phoma lingam</name>
    <dbReference type="NCBI Taxonomy" id="985895"/>
    <lineage>
        <taxon>Eukaryota</taxon>
        <taxon>Fungi</taxon>
        <taxon>Dikarya</taxon>
        <taxon>Ascomycota</taxon>
        <taxon>Pezizomycotina</taxon>
        <taxon>Dothideomycetes</taxon>
        <taxon>Pleosporomycetidae</taxon>
        <taxon>Pleosporales</taxon>
        <taxon>Pleosporineae</taxon>
        <taxon>Leptosphaeriaceae</taxon>
        <taxon>Plenodomus</taxon>
        <taxon>Plenodomus lingam/Leptosphaeria maculans species complex</taxon>
    </lineage>
</organism>
<dbReference type="HOGENOM" id="CLU_3069116_0_0_1"/>
<dbReference type="STRING" id="985895.E4ZH47"/>
<reference evidence="2" key="1">
    <citation type="journal article" date="2011" name="Nat. Commun.">
        <title>Effector diversification within compartments of the Leptosphaeria maculans genome affected by Repeat-Induced Point mutations.</title>
        <authorList>
            <person name="Rouxel T."/>
            <person name="Grandaubert J."/>
            <person name="Hane J.K."/>
            <person name="Hoede C."/>
            <person name="van de Wouw A.P."/>
            <person name="Couloux A."/>
            <person name="Dominguez V."/>
            <person name="Anthouard V."/>
            <person name="Bally P."/>
            <person name="Bourras S."/>
            <person name="Cozijnsen A.J."/>
            <person name="Ciuffetti L.M."/>
            <person name="Degrave A."/>
            <person name="Dilmaghani A."/>
            <person name="Duret L."/>
            <person name="Fudal I."/>
            <person name="Goodwin S.B."/>
            <person name="Gout L."/>
            <person name="Glaser N."/>
            <person name="Linglin J."/>
            <person name="Kema G.H.J."/>
            <person name="Lapalu N."/>
            <person name="Lawrence C.B."/>
            <person name="May K."/>
            <person name="Meyer M."/>
            <person name="Ollivier B."/>
            <person name="Poulain J."/>
            <person name="Schoch C.L."/>
            <person name="Simon A."/>
            <person name="Spatafora J.W."/>
            <person name="Stachowiak A."/>
            <person name="Turgeon B.G."/>
            <person name="Tyler B.M."/>
            <person name="Vincent D."/>
            <person name="Weissenbach J."/>
            <person name="Amselem J."/>
            <person name="Quesneville H."/>
            <person name="Oliver R.P."/>
            <person name="Wincker P."/>
            <person name="Balesdent M.-H."/>
            <person name="Howlett B.J."/>
        </authorList>
    </citation>
    <scope>NUCLEOTIDE SEQUENCE [LARGE SCALE GENOMIC DNA]</scope>
    <source>
        <strain evidence="2">JN3 / isolate v23.1.3 / race Av1-4-5-6-7-8</strain>
    </source>
</reference>
<dbReference type="EMBL" id="FP929065">
    <property type="protein sequence ID" value="CBX90617.1"/>
    <property type="molecule type" value="Genomic_DNA"/>
</dbReference>
<accession>E4ZH47</accession>
<sequence>MSCLYGIVYLLFEAEQRCWSLGLSQPPFVSFSVGQLISAGLIAWSTATHFTRA</sequence>
<dbReference type="AlphaFoldDB" id="E4ZH47"/>
<proteinExistence type="predicted"/>
<dbReference type="InParanoid" id="E4ZH47"/>
<evidence type="ECO:0000313" key="1">
    <source>
        <dbReference type="EMBL" id="CBX90617.1"/>
    </source>
</evidence>
<evidence type="ECO:0000313" key="2">
    <source>
        <dbReference type="Proteomes" id="UP000002668"/>
    </source>
</evidence>